<evidence type="ECO:0000313" key="4">
    <source>
        <dbReference type="EMBL" id="MCU6705978.1"/>
    </source>
</evidence>
<dbReference type="InterPro" id="IPR050639">
    <property type="entry name" value="SSR_resolvase"/>
</dbReference>
<dbReference type="Pfam" id="PF13408">
    <property type="entry name" value="Zn_ribbon_recom"/>
    <property type="match status" value="1"/>
</dbReference>
<dbReference type="EMBL" id="JAOQJZ010000008">
    <property type="protein sequence ID" value="MCU6705978.1"/>
    <property type="molecule type" value="Genomic_DNA"/>
</dbReference>
<dbReference type="Proteomes" id="UP001208131">
    <property type="component" value="Unassembled WGS sequence"/>
</dbReference>
<dbReference type="Pfam" id="PF07508">
    <property type="entry name" value="Recombinase"/>
    <property type="match status" value="1"/>
</dbReference>
<dbReference type="AlphaFoldDB" id="A0AAE3ILA5"/>
<reference evidence="4 5" key="1">
    <citation type="journal article" date="2021" name="ISME Commun">
        <title>Automated analysis of genomic sequences facilitates high-throughput and comprehensive description of bacteria.</title>
        <authorList>
            <person name="Hitch T.C.A."/>
        </authorList>
    </citation>
    <scope>NUCLEOTIDE SEQUENCE [LARGE SCALE GENOMIC DNA]</scope>
    <source>
        <strain evidence="4 5">Sanger_31</strain>
    </source>
</reference>
<dbReference type="GeneID" id="83156686"/>
<name>A0AAE3ILA5_9FIRM</name>
<evidence type="ECO:0000259" key="3">
    <source>
        <dbReference type="PROSITE" id="PS51737"/>
    </source>
</evidence>
<dbReference type="Pfam" id="PF00239">
    <property type="entry name" value="Resolvase"/>
    <property type="match status" value="1"/>
</dbReference>
<dbReference type="InterPro" id="IPR006119">
    <property type="entry name" value="Resolv_N"/>
</dbReference>
<gene>
    <name evidence="4" type="ORF">OCV57_08565</name>
</gene>
<dbReference type="SMART" id="SM00857">
    <property type="entry name" value="Resolvase"/>
    <property type="match status" value="1"/>
</dbReference>
<organism evidence="4 5">
    <name type="scientific">Hominimerdicola aceti</name>
    <dbReference type="NCBI Taxonomy" id="2981726"/>
    <lineage>
        <taxon>Bacteria</taxon>
        <taxon>Bacillati</taxon>
        <taxon>Bacillota</taxon>
        <taxon>Clostridia</taxon>
        <taxon>Eubacteriales</taxon>
        <taxon>Oscillospiraceae</taxon>
        <taxon>Hominimerdicola</taxon>
    </lineage>
</organism>
<dbReference type="SUPFAM" id="SSF53041">
    <property type="entry name" value="Resolvase-like"/>
    <property type="match status" value="1"/>
</dbReference>
<feature type="domain" description="Recombinase" evidence="3">
    <location>
        <begin position="168"/>
        <end position="311"/>
    </location>
</feature>
<dbReference type="GO" id="GO:0000150">
    <property type="term" value="F:DNA strand exchange activity"/>
    <property type="evidence" value="ECO:0007669"/>
    <property type="project" value="InterPro"/>
</dbReference>
<dbReference type="InterPro" id="IPR038109">
    <property type="entry name" value="DNA_bind_recomb_sf"/>
</dbReference>
<accession>A0AAE3ILA5</accession>
<dbReference type="GO" id="GO:0003677">
    <property type="term" value="F:DNA binding"/>
    <property type="evidence" value="ECO:0007669"/>
    <property type="project" value="InterPro"/>
</dbReference>
<dbReference type="Gene3D" id="3.90.1750.20">
    <property type="entry name" value="Putative Large Serine Recombinase, Chain B, Domain 2"/>
    <property type="match status" value="1"/>
</dbReference>
<evidence type="ECO:0000256" key="1">
    <source>
        <dbReference type="SAM" id="Coils"/>
    </source>
</evidence>
<protein>
    <submittedName>
        <fullName evidence="4">Recombinase family protein</fullName>
    </submittedName>
</protein>
<dbReference type="PROSITE" id="PS51736">
    <property type="entry name" value="RECOMBINASES_3"/>
    <property type="match status" value="1"/>
</dbReference>
<dbReference type="PROSITE" id="PS51737">
    <property type="entry name" value="RECOMBINASE_DNA_BIND"/>
    <property type="match status" value="1"/>
</dbReference>
<dbReference type="InterPro" id="IPR025378">
    <property type="entry name" value="DUF4368"/>
</dbReference>
<comment type="caution">
    <text evidence="4">The sequence shown here is derived from an EMBL/GenBank/DDBJ whole genome shotgun (WGS) entry which is preliminary data.</text>
</comment>
<proteinExistence type="predicted"/>
<evidence type="ECO:0000259" key="2">
    <source>
        <dbReference type="PROSITE" id="PS51736"/>
    </source>
</evidence>
<dbReference type="InterPro" id="IPR036162">
    <property type="entry name" value="Resolvase-like_N_sf"/>
</dbReference>
<keyword evidence="1" id="KW-0175">Coiled coil</keyword>
<dbReference type="InterPro" id="IPR025827">
    <property type="entry name" value="Zn_ribbon_recom_dom"/>
</dbReference>
<dbReference type="PANTHER" id="PTHR30461">
    <property type="entry name" value="DNA-INVERTASE FROM LAMBDOID PROPHAGE"/>
    <property type="match status" value="1"/>
</dbReference>
<dbReference type="PANTHER" id="PTHR30461:SF23">
    <property type="entry name" value="DNA RECOMBINASE-RELATED"/>
    <property type="match status" value="1"/>
</dbReference>
<feature type="domain" description="Resolvase/invertase-type recombinase catalytic" evidence="2">
    <location>
        <begin position="8"/>
        <end position="160"/>
    </location>
</feature>
<feature type="coiled-coil region" evidence="1">
    <location>
        <begin position="421"/>
        <end position="500"/>
    </location>
</feature>
<evidence type="ECO:0000313" key="5">
    <source>
        <dbReference type="Proteomes" id="UP001208131"/>
    </source>
</evidence>
<dbReference type="InterPro" id="IPR011109">
    <property type="entry name" value="DNA_bind_recombinase_dom"/>
</dbReference>
<keyword evidence="5" id="KW-1185">Reference proteome</keyword>
<sequence>MAKQTTYNVGIYVRLSQEDERAGESLSIENQKKMLTEYVSKQEGWNLIEICEDDGYSGTSFDRPGIKQILDDAKSGKINLILCKDLSRFGRNYIEVGQYIDYIFPSFNIRFIALSDNVDTLDRNSSAMDLMPVMNLFNEWHAANTSKKVRSVMAANSRQGKYLAASASYGYIKADDEKHTPLIDEDAAVIVRRIFEQRARGLSPKQIAIQLNKDGIATPSDHRYQLKGKDNPLVTSHLWNDCMVRGILNNEIYIGNLAQQRVTTVSYKNHKQIRKDRSEWIVIENNHEPIISRELWDKVREVDASVSIGKTTKEGVILPLSGFMYCPDCGYKMKMNRTMHTSKKRGTYETVSYRCGTYVRSGMDGCTPHSILERVISQIVVDDIRAKARLAVEDEDALREAVRKRRQATADAESQHNSKELHEGEKRLAQLETLISKTYEEKLLGTVPEELCVKMLNQYLDEQKMLREKVAVLKEKCETAEQAEKDIDRYIENIKKYVDIQELTRETCLELIEYIVIGDRPESKDEDRQIHIFYKFLDKGLTEKRNILLPQNVE</sequence>
<dbReference type="Pfam" id="PF14287">
    <property type="entry name" value="DUF4368"/>
    <property type="match status" value="1"/>
</dbReference>
<dbReference type="Gene3D" id="3.40.50.1390">
    <property type="entry name" value="Resolvase, N-terminal catalytic domain"/>
    <property type="match status" value="1"/>
</dbReference>
<dbReference type="RefSeq" id="WP_015558955.1">
    <property type="nucleotide sequence ID" value="NZ_JAOQJZ010000008.1"/>
</dbReference>